<dbReference type="Proteomes" id="UP000663064">
    <property type="component" value="Plasmid pHGLR1"/>
</dbReference>
<evidence type="ECO:0000256" key="1">
    <source>
        <dbReference type="SAM" id="MobiDB-lite"/>
    </source>
</evidence>
<evidence type="ECO:0008006" key="4">
    <source>
        <dbReference type="Google" id="ProtNLM"/>
    </source>
</evidence>
<dbReference type="GeneID" id="59461010"/>
<feature type="region of interest" description="Disordered" evidence="1">
    <location>
        <begin position="157"/>
        <end position="181"/>
    </location>
</feature>
<evidence type="ECO:0000313" key="3">
    <source>
        <dbReference type="Proteomes" id="UP000663064"/>
    </source>
</evidence>
<keyword evidence="2" id="KW-0614">Plasmid</keyword>
<geneLocation type="plasmid" evidence="2 3">
    <name>pHGLR1</name>
</geneLocation>
<organism evidence="2 3">
    <name type="scientific">Haloferax gibbonsii</name>
    <dbReference type="NCBI Taxonomy" id="35746"/>
    <lineage>
        <taxon>Archaea</taxon>
        <taxon>Methanobacteriati</taxon>
        <taxon>Methanobacteriota</taxon>
        <taxon>Stenosarchaea group</taxon>
        <taxon>Halobacteria</taxon>
        <taxon>Halobacteriales</taxon>
        <taxon>Haloferacaceae</taxon>
        <taxon>Haloferax</taxon>
    </lineage>
</organism>
<proteinExistence type="predicted"/>
<accession>A0A871BK76</accession>
<evidence type="ECO:0000313" key="2">
    <source>
        <dbReference type="EMBL" id="QOS13491.1"/>
    </source>
</evidence>
<reference evidence="2" key="1">
    <citation type="journal article" date="2021" name="Front. Microbiol.">
        <title>Cellular and Genomic Properties of Haloferax gibbonsii LR2-5, the Host of Euryarchaeal Virus HFTV1.</title>
        <authorList>
            <person name="Tittes C."/>
            <person name="Schwarzer S."/>
            <person name="Pfeiffer F."/>
            <person name="Dyall-Smith M."/>
            <person name="Rodriguez-Franco M."/>
            <person name="Oksanen H.M."/>
            <person name="Quax T.E.F."/>
        </authorList>
    </citation>
    <scope>NUCLEOTIDE SEQUENCE</scope>
    <source>
        <strain evidence="2">LR2-5</strain>
    </source>
</reference>
<feature type="compositionally biased region" description="Basic and acidic residues" evidence="1">
    <location>
        <begin position="161"/>
        <end position="170"/>
    </location>
</feature>
<sequence length="222" mass="23888">MSFTHIDTTRGGDWSASCAPHVYILRSEDAYYSNRTEAADAAITALDSALGSISGYSVHEYDTDCHVDNMYDNMTILNELRNWRDINGFTSDAVYVLVHRANSENPGASVRGPAWSEPADVHVSATEGNLTVSTAHEIAHALIDIGNCTEVQSLTDDPDNEHELGAERNGKWTPFGGSDVGPNGSCTASSANGRTLLYSNCTQQAMEYSANHVLNGHLGDSC</sequence>
<protein>
    <recommendedName>
        <fullName evidence="4">Metalloprotease</fullName>
    </recommendedName>
</protein>
<gene>
    <name evidence="2" type="ORF">HfgLR_21295</name>
</gene>
<dbReference type="EMBL" id="CP063206">
    <property type="protein sequence ID" value="QOS13491.1"/>
    <property type="molecule type" value="Genomic_DNA"/>
</dbReference>
<dbReference type="AlphaFoldDB" id="A0A871BK76"/>
<name>A0A871BK76_HALGI</name>
<dbReference type="RefSeq" id="WP_193493876.1">
    <property type="nucleotide sequence ID" value="NZ_CP063206.1"/>
</dbReference>